<dbReference type="RefSeq" id="XP_007678920.1">
    <property type="nucleotide sequence ID" value="XM_007680730.1"/>
</dbReference>
<dbReference type="GO" id="GO:0042147">
    <property type="term" value="P:retrograde transport, endosome to Golgi"/>
    <property type="evidence" value="ECO:0007669"/>
    <property type="project" value="InterPro"/>
</dbReference>
<proteinExistence type="inferred from homology"/>
<dbReference type="Pfam" id="PF07928">
    <property type="entry name" value="Vps54"/>
    <property type="match status" value="1"/>
</dbReference>
<keyword evidence="13" id="KW-1185">Reference proteome</keyword>
<accession>M2LI99</accession>
<dbReference type="Gene3D" id="6.10.250.860">
    <property type="match status" value="1"/>
</dbReference>
<dbReference type="EMBL" id="KB445559">
    <property type="protein sequence ID" value="EMC93892.1"/>
    <property type="molecule type" value="Genomic_DNA"/>
</dbReference>
<feature type="compositionally biased region" description="Polar residues" evidence="9">
    <location>
        <begin position="72"/>
        <end position="82"/>
    </location>
</feature>
<comment type="subcellular location">
    <subcellularLocation>
        <location evidence="1">Golgi apparatus</location>
        <location evidence="1">trans-Golgi network</location>
    </subcellularLocation>
</comment>
<dbReference type="HOGENOM" id="CLU_003094_1_0_1"/>
<keyword evidence="7 8" id="KW-0175">Coiled coil</keyword>
<dbReference type="Pfam" id="PF10475">
    <property type="entry name" value="Vps54_N"/>
    <property type="match status" value="1"/>
</dbReference>
<evidence type="ECO:0000256" key="7">
    <source>
        <dbReference type="ARBA" id="ARBA00023054"/>
    </source>
</evidence>
<dbReference type="InterPro" id="IPR012501">
    <property type="entry name" value="Vps54_C"/>
</dbReference>
<dbReference type="PANTHER" id="PTHR12965">
    <property type="entry name" value="VACUOLAR PROTEIN SORTING 54"/>
    <property type="match status" value="1"/>
</dbReference>
<evidence type="ECO:0000259" key="11">
    <source>
        <dbReference type="Pfam" id="PF10475"/>
    </source>
</evidence>
<name>M2LI99_BAUPA</name>
<feature type="region of interest" description="Disordered" evidence="9">
    <location>
        <begin position="175"/>
        <end position="231"/>
    </location>
</feature>
<organism evidence="12 13">
    <name type="scientific">Baudoinia panamericana (strain UAMH 10762)</name>
    <name type="common">Angels' share fungus</name>
    <name type="synonym">Baudoinia compniacensis (strain UAMH 10762)</name>
    <dbReference type="NCBI Taxonomy" id="717646"/>
    <lineage>
        <taxon>Eukaryota</taxon>
        <taxon>Fungi</taxon>
        <taxon>Dikarya</taxon>
        <taxon>Ascomycota</taxon>
        <taxon>Pezizomycotina</taxon>
        <taxon>Dothideomycetes</taxon>
        <taxon>Dothideomycetidae</taxon>
        <taxon>Mycosphaerellales</taxon>
        <taxon>Teratosphaeriaceae</taxon>
        <taxon>Baudoinia</taxon>
    </lineage>
</organism>
<dbReference type="InterPro" id="IPR019515">
    <property type="entry name" value="VPS54_N"/>
</dbReference>
<dbReference type="STRING" id="717646.M2LI99"/>
<sequence length="1054" mass="115166">MASPTPRFSIDTSATTPTSPTFPRSGYPFPDSLHRQNTANRYAPRRGSSASTLSLQSIGGSLDVNSNHRRTSSSVRETSQNAISTLLQPPITRTGLPQHNAPPPGYRAPTTRDIPPVTLTNIPHVPPENFRDYLTRIGPLFESFKRGRIEPEQPAWLKKDTELEKTDRFAEALERRFSRDGSVSPATPRQPSSATLSPTPETPGGPGGHKRKTSANIRRNRNEPTPLSTIPSVYFDEDFHLENPRTFDVVSERAEIVRPPLGQSSPDPKAANGAPHPPRKALATNAILQEKLSWYMDTVEVHLINSISTASTGFFAALGSLKELQTEAEESVAKIQSLREDLRKLDREVAVGGLEVAAKRRRRANVRKLAKATAQVERVVEEVKRADELVDEGCYDEAADQMDRIGRLVCGRAEPGSGGEDGDLMDLRPLKALQGLDAGLQELQYRIGAGFAQRFTSILMDDVRQHGERVPKSDTLKRWSRQRGIPPLYMETNDPFRQDLLAALKGLNRAGYTAAATTAYRDAVQREMKAIIRKHLPSSSDDDADSMVSTSTRGGGKLSQQEKSTILARNLRAMDAEDAEKLLVHIYTAIGEALRRISTQTKVLLDVTSSMQPASTPTPPNGSAHPNNDVQQDELSQALDLSSLLGQAVDSAQTQLTKILKVRNEQAVRLSPERFVRYFTLNRLFADECEAVSGRGGQALKGLVNAQVSGFVQVLGTAESERIAGLLDRDDWNAKDFGTNDEKLLQRVLGGMSKDPVEWGRSVRPVWEEVGGAVEEAVVGVNGEGKGKGMNAKPAHIDETRYILVASAIGLLPTIDSFLALTTHLGPSMTPALATALLDVLRTFNSRSSQLVLGAGATRVSGLKNITTKHLALASQALSFVVALVPYVRECVRRHLPAASGGGGGGGVLAEFDKTKRSFQDHQSQIHDKLVEIMTTRSAIHVKTLLSGPTVLPNGAEVSPYMDTLTRETQTLHRVLARHLAEFDVSLIMRRIFDAYREQWVKAFGEVVVGSEEAGRRLVRDAEVFEARVGRIEGGEGLGREIVELVKGRVRKGG</sequence>
<evidence type="ECO:0000256" key="1">
    <source>
        <dbReference type="ARBA" id="ARBA00004601"/>
    </source>
</evidence>
<dbReference type="OMA" id="QKQAVML"/>
<keyword evidence="6" id="KW-0333">Golgi apparatus</keyword>
<gene>
    <name evidence="12" type="ORF">BAUCODRAFT_112465</name>
</gene>
<dbReference type="eggNOG" id="KOG2115">
    <property type="taxonomic scope" value="Eukaryota"/>
</dbReference>
<feature type="region of interest" description="Disordered" evidence="9">
    <location>
        <begin position="535"/>
        <end position="561"/>
    </location>
</feature>
<evidence type="ECO:0000256" key="4">
    <source>
        <dbReference type="ARBA" id="ARBA00022448"/>
    </source>
</evidence>
<dbReference type="GO" id="GO:0015031">
    <property type="term" value="P:protein transport"/>
    <property type="evidence" value="ECO:0007669"/>
    <property type="project" value="UniProtKB-KW"/>
</dbReference>
<dbReference type="GO" id="GO:0006896">
    <property type="term" value="P:Golgi to vacuole transport"/>
    <property type="evidence" value="ECO:0007669"/>
    <property type="project" value="TreeGrafter"/>
</dbReference>
<dbReference type="OrthoDB" id="10259024at2759"/>
<feature type="domain" description="Vacuolar protein sorting-associated protein 54 C-terminal" evidence="10">
    <location>
        <begin position="800"/>
        <end position="937"/>
    </location>
</feature>
<evidence type="ECO:0000259" key="10">
    <source>
        <dbReference type="Pfam" id="PF07928"/>
    </source>
</evidence>
<evidence type="ECO:0000256" key="3">
    <source>
        <dbReference type="ARBA" id="ARBA00017665"/>
    </source>
</evidence>
<feature type="compositionally biased region" description="Low complexity" evidence="9">
    <location>
        <begin position="12"/>
        <end position="25"/>
    </location>
</feature>
<evidence type="ECO:0000256" key="9">
    <source>
        <dbReference type="SAM" id="MobiDB-lite"/>
    </source>
</evidence>
<protein>
    <recommendedName>
        <fullName evidence="3">Vacuolar protein sorting-associated protein 54</fullName>
    </recommendedName>
</protein>
<dbReference type="KEGG" id="bcom:BAUCODRAFT_112465"/>
<feature type="compositionally biased region" description="Polar residues" evidence="9">
    <location>
        <begin position="48"/>
        <end position="65"/>
    </location>
</feature>
<reference evidence="12 13" key="1">
    <citation type="journal article" date="2012" name="PLoS Pathog.">
        <title>Diverse lifestyles and strategies of plant pathogenesis encoded in the genomes of eighteen Dothideomycetes fungi.</title>
        <authorList>
            <person name="Ohm R.A."/>
            <person name="Feau N."/>
            <person name="Henrissat B."/>
            <person name="Schoch C.L."/>
            <person name="Horwitz B.A."/>
            <person name="Barry K.W."/>
            <person name="Condon B.J."/>
            <person name="Copeland A.C."/>
            <person name="Dhillon B."/>
            <person name="Glaser F."/>
            <person name="Hesse C.N."/>
            <person name="Kosti I."/>
            <person name="LaButti K."/>
            <person name="Lindquist E.A."/>
            <person name="Lucas S."/>
            <person name="Salamov A.A."/>
            <person name="Bradshaw R.E."/>
            <person name="Ciuffetti L."/>
            <person name="Hamelin R.C."/>
            <person name="Kema G.H.J."/>
            <person name="Lawrence C."/>
            <person name="Scott J.A."/>
            <person name="Spatafora J.W."/>
            <person name="Turgeon B.G."/>
            <person name="de Wit P.J.G.M."/>
            <person name="Zhong S."/>
            <person name="Goodwin S.B."/>
            <person name="Grigoriev I.V."/>
        </authorList>
    </citation>
    <scope>NUCLEOTIDE SEQUENCE [LARGE SCALE GENOMIC DNA]</scope>
    <source>
        <strain evidence="12 13">UAMH 10762</strain>
    </source>
</reference>
<dbReference type="AlphaFoldDB" id="M2LI99"/>
<feature type="region of interest" description="Disordered" evidence="9">
    <location>
        <begin position="258"/>
        <end position="279"/>
    </location>
</feature>
<evidence type="ECO:0000313" key="13">
    <source>
        <dbReference type="Proteomes" id="UP000011761"/>
    </source>
</evidence>
<evidence type="ECO:0000256" key="8">
    <source>
        <dbReference type="SAM" id="Coils"/>
    </source>
</evidence>
<dbReference type="GeneID" id="19107207"/>
<dbReference type="Proteomes" id="UP000011761">
    <property type="component" value="Unassembled WGS sequence"/>
</dbReference>
<dbReference type="GO" id="GO:0005829">
    <property type="term" value="C:cytosol"/>
    <property type="evidence" value="ECO:0007669"/>
    <property type="project" value="GOC"/>
</dbReference>
<dbReference type="GO" id="GO:0000938">
    <property type="term" value="C:GARP complex"/>
    <property type="evidence" value="ECO:0007669"/>
    <property type="project" value="InterPro"/>
</dbReference>
<comment type="similarity">
    <text evidence="2">Belongs to the VPS54 family.</text>
</comment>
<feature type="domain" description="Vacuolar protein sorting-associated protein 54 N-terminal" evidence="11">
    <location>
        <begin position="290"/>
        <end position="399"/>
    </location>
</feature>
<feature type="coiled-coil region" evidence="8">
    <location>
        <begin position="321"/>
        <end position="389"/>
    </location>
</feature>
<feature type="compositionally biased region" description="Polar residues" evidence="9">
    <location>
        <begin position="184"/>
        <end position="197"/>
    </location>
</feature>
<feature type="region of interest" description="Disordered" evidence="9">
    <location>
        <begin position="610"/>
        <end position="629"/>
    </location>
</feature>
<evidence type="ECO:0000313" key="12">
    <source>
        <dbReference type="EMBL" id="EMC93892.1"/>
    </source>
</evidence>
<dbReference type="PANTHER" id="PTHR12965:SF0">
    <property type="entry name" value="VACUOLAR PROTEIN SORTING-ASSOCIATED PROTEIN 54"/>
    <property type="match status" value="1"/>
</dbReference>
<dbReference type="InterPro" id="IPR039745">
    <property type="entry name" value="Vps54"/>
</dbReference>
<feature type="region of interest" description="Disordered" evidence="9">
    <location>
        <begin position="1"/>
        <end position="82"/>
    </location>
</feature>
<keyword evidence="4" id="KW-0813">Transport</keyword>
<evidence type="ECO:0000256" key="6">
    <source>
        <dbReference type="ARBA" id="ARBA00023034"/>
    </source>
</evidence>
<keyword evidence="5" id="KW-0653">Protein transport</keyword>
<dbReference type="GO" id="GO:0019905">
    <property type="term" value="F:syntaxin binding"/>
    <property type="evidence" value="ECO:0007669"/>
    <property type="project" value="TreeGrafter"/>
</dbReference>
<evidence type="ECO:0000256" key="5">
    <source>
        <dbReference type="ARBA" id="ARBA00022927"/>
    </source>
</evidence>
<evidence type="ECO:0000256" key="2">
    <source>
        <dbReference type="ARBA" id="ARBA00009150"/>
    </source>
</evidence>